<gene>
    <name evidence="1" type="ORF">KIN13_00050</name>
</gene>
<organism evidence="1 2">
    <name type="scientific">Vibrio cholerae</name>
    <dbReference type="NCBI Taxonomy" id="666"/>
    <lineage>
        <taxon>Bacteria</taxon>
        <taxon>Pseudomonadati</taxon>
        <taxon>Pseudomonadota</taxon>
        <taxon>Gammaproteobacteria</taxon>
        <taxon>Vibrionales</taxon>
        <taxon>Vibrionaceae</taxon>
        <taxon>Vibrio</taxon>
    </lineage>
</organism>
<name>A0AAW4KJG4_VIBCL</name>
<evidence type="ECO:0000313" key="1">
    <source>
        <dbReference type="EMBL" id="MBS7671839.1"/>
    </source>
</evidence>
<sequence length="87" mass="9517">VPIGNTPVRLQAVAPDGSPIGAPLHRTIGPSGILEVNDCTRDQTYEITFYPNVSKAHVQTLYASYESVIAGLEADLRKAWAEHFKPR</sequence>
<feature type="non-terminal residue" evidence="1">
    <location>
        <position position="87"/>
    </location>
</feature>
<comment type="caution">
    <text evidence="1">The sequence shown here is derived from an EMBL/GenBank/DDBJ whole genome shotgun (WGS) entry which is preliminary data.</text>
</comment>
<feature type="non-terminal residue" evidence="1">
    <location>
        <position position="1"/>
    </location>
</feature>
<protein>
    <submittedName>
        <fullName evidence="1">Uncharacterized protein</fullName>
    </submittedName>
</protein>
<dbReference type="EMBL" id="JAHBND010000010">
    <property type="protein sequence ID" value="MBS7671839.1"/>
    <property type="molecule type" value="Genomic_DNA"/>
</dbReference>
<dbReference type="Proteomes" id="UP001196338">
    <property type="component" value="Unassembled WGS sequence"/>
</dbReference>
<dbReference type="AlphaFoldDB" id="A0AAW4KJG4"/>
<accession>A0AAW4KJG4</accession>
<reference evidence="1" key="1">
    <citation type="submission" date="2021-05" db="EMBL/GenBank/DDBJ databases">
        <authorList>
            <person name="Stine C."/>
        </authorList>
    </citation>
    <scope>NUCLEOTIDE SEQUENCE</scope>
    <source>
        <strain evidence="1">TDS0091212</strain>
    </source>
</reference>
<dbReference type="RefSeq" id="WP_213420706.1">
    <property type="nucleotide sequence ID" value="NZ_JAHBND010000010.1"/>
</dbReference>
<reference evidence="1" key="2">
    <citation type="submission" date="2023-08" db="EMBL/GenBank/DDBJ databases">
        <title>Vibrio cholerae Outbreaks in Tanzania Exemplify Founder Flush: Simultaneous Increases in Population Size and Genetic Diversity.</title>
        <authorList>
            <person name="Debes A.K."/>
            <person name="Mohammed A."/>
            <person name="Maseke I."/>
            <person name="Almeida M."/>
            <person name="Li S."/>
            <person name="Matimba H."/>
            <person name="Joachim A."/>
            <person name="Mizinduko M."/>
            <person name="Nyanga S."/>
            <person name="Kelly M."/>
            <person name="Kachwamba Y."/>
            <person name="Schaffer A.M."/>
            <person name="Nyanga A.S."/>
            <person name="Mghamba J."/>
            <person name="Mosha F.S."/>
            <person name="Sack D.A."/>
            <person name="Stine O.C."/>
        </authorList>
    </citation>
    <scope>NUCLEOTIDE SEQUENCE</scope>
    <source>
        <strain evidence="1">TDS0091212</strain>
    </source>
</reference>
<proteinExistence type="predicted"/>
<evidence type="ECO:0000313" key="2">
    <source>
        <dbReference type="Proteomes" id="UP001196338"/>
    </source>
</evidence>